<dbReference type="EMBL" id="JACIBY010000005">
    <property type="protein sequence ID" value="MBB3838780.1"/>
    <property type="molecule type" value="Genomic_DNA"/>
</dbReference>
<comment type="subcellular location">
    <subcellularLocation>
        <location evidence="2">Cytoplasm</location>
    </subcellularLocation>
</comment>
<dbReference type="AlphaFoldDB" id="A0A7W5ZLB0"/>
<evidence type="ECO:0000313" key="4">
    <source>
        <dbReference type="Proteomes" id="UP000541352"/>
    </source>
</evidence>
<gene>
    <name evidence="2" type="primary">cutC</name>
    <name evidence="3" type="ORF">FHS57_002786</name>
</gene>
<dbReference type="InterPro" id="IPR005627">
    <property type="entry name" value="CutC-like"/>
</dbReference>
<dbReference type="Proteomes" id="UP000541352">
    <property type="component" value="Unassembled WGS sequence"/>
</dbReference>
<organism evidence="3 4">
    <name type="scientific">Runella defluvii</name>
    <dbReference type="NCBI Taxonomy" id="370973"/>
    <lineage>
        <taxon>Bacteria</taxon>
        <taxon>Pseudomonadati</taxon>
        <taxon>Bacteroidota</taxon>
        <taxon>Cytophagia</taxon>
        <taxon>Cytophagales</taxon>
        <taxon>Spirosomataceae</taxon>
        <taxon>Runella</taxon>
    </lineage>
</organism>
<protein>
    <recommendedName>
        <fullName evidence="2">PF03932 family protein CutC</fullName>
    </recommendedName>
</protein>
<evidence type="ECO:0000313" key="3">
    <source>
        <dbReference type="EMBL" id="MBB3838780.1"/>
    </source>
</evidence>
<keyword evidence="2" id="KW-0963">Cytoplasm</keyword>
<sequence length="249" mass="26964">MQVEVCAFSIESCLNAQQAGATRIELCGGLYEGGTTPSYGLIKRAREVTTLQLYVMIRPRGGDFCYDDEEFLVMKQDIELAKELGADGVVFGLLLPTGEVDEVRTAELVALAKPLQVTFHRAFDVAQEPFEALEAVIRTGAVRILTSGQENSALDGAELLTQLAKKAAGRIDLMAGSGVNVMNAVRLAQTGVQALHLTGKAARKGQMIYQKEGVSMASVLPTDEYEIIYSDALKIRSVVEAVNDKKDNY</sequence>
<dbReference type="InterPro" id="IPR036822">
    <property type="entry name" value="CutC-like_dom_sf"/>
</dbReference>
<name>A0A7W5ZLB0_9BACT</name>
<comment type="caution">
    <text evidence="3">The sequence shown here is derived from an EMBL/GenBank/DDBJ whole genome shotgun (WGS) entry which is preliminary data.</text>
</comment>
<dbReference type="Gene3D" id="3.20.20.380">
    <property type="entry name" value="Copper homeostasis (CutC) domain"/>
    <property type="match status" value="1"/>
</dbReference>
<proteinExistence type="inferred from homology"/>
<comment type="similarity">
    <text evidence="1 2">Belongs to the CutC family.</text>
</comment>
<reference evidence="3 4" key="1">
    <citation type="submission" date="2020-08" db="EMBL/GenBank/DDBJ databases">
        <title>Genomic Encyclopedia of Type Strains, Phase IV (KMG-IV): sequencing the most valuable type-strain genomes for metagenomic binning, comparative biology and taxonomic classification.</title>
        <authorList>
            <person name="Goeker M."/>
        </authorList>
    </citation>
    <scope>NUCLEOTIDE SEQUENCE [LARGE SCALE GENOMIC DNA]</scope>
    <source>
        <strain evidence="3 4">DSM 17976</strain>
    </source>
</reference>
<dbReference type="RefSeq" id="WP_183974492.1">
    <property type="nucleotide sequence ID" value="NZ_JACIBY010000005.1"/>
</dbReference>
<dbReference type="PANTHER" id="PTHR12598:SF0">
    <property type="entry name" value="COPPER HOMEOSTASIS PROTEIN CUTC HOMOLOG"/>
    <property type="match status" value="1"/>
</dbReference>
<dbReference type="HAMAP" id="MF_00795">
    <property type="entry name" value="CutC"/>
    <property type="match status" value="1"/>
</dbReference>
<dbReference type="FunFam" id="3.20.20.380:FF:000001">
    <property type="entry name" value="Copper homeostasis protein CutC"/>
    <property type="match status" value="1"/>
</dbReference>
<keyword evidence="4" id="KW-1185">Reference proteome</keyword>
<evidence type="ECO:0000256" key="2">
    <source>
        <dbReference type="HAMAP-Rule" id="MF_00795"/>
    </source>
</evidence>
<dbReference type="PANTHER" id="PTHR12598">
    <property type="entry name" value="COPPER HOMEOSTASIS PROTEIN CUTC"/>
    <property type="match status" value="1"/>
</dbReference>
<evidence type="ECO:0000256" key="1">
    <source>
        <dbReference type="ARBA" id="ARBA00007768"/>
    </source>
</evidence>
<dbReference type="GO" id="GO:0005737">
    <property type="term" value="C:cytoplasm"/>
    <property type="evidence" value="ECO:0007669"/>
    <property type="project" value="UniProtKB-SubCell"/>
</dbReference>
<dbReference type="GO" id="GO:0005507">
    <property type="term" value="F:copper ion binding"/>
    <property type="evidence" value="ECO:0007669"/>
    <property type="project" value="TreeGrafter"/>
</dbReference>
<accession>A0A7W5ZLB0</accession>
<dbReference type="Pfam" id="PF03932">
    <property type="entry name" value="CutC"/>
    <property type="match status" value="1"/>
</dbReference>
<comment type="caution">
    <text evidence="2">Once thought to be involved in copper homeostasis, experiments in E.coli have shown this is not the case.</text>
</comment>
<dbReference type="SUPFAM" id="SSF110395">
    <property type="entry name" value="CutC-like"/>
    <property type="match status" value="1"/>
</dbReference>